<dbReference type="EMBL" id="CAIF01000011">
    <property type="protein sequence ID" value="CCH40989.1"/>
    <property type="molecule type" value="Genomic_DNA"/>
</dbReference>
<evidence type="ECO:0000313" key="4">
    <source>
        <dbReference type="Proteomes" id="UP000009328"/>
    </source>
</evidence>
<dbReference type="Pfam" id="PF16944">
    <property type="entry name" value="KCH"/>
    <property type="match status" value="1"/>
</dbReference>
<dbReference type="PANTHER" id="PTHR36424">
    <property type="entry name" value="PHEROMONE-REGULATED MEMBRANE PROTEIN 6"/>
    <property type="match status" value="1"/>
</dbReference>
<keyword evidence="2" id="KW-1133">Transmembrane helix</keyword>
<feature type="compositionally biased region" description="Basic and acidic residues" evidence="1">
    <location>
        <begin position="518"/>
        <end position="536"/>
    </location>
</feature>
<proteinExistence type="predicted"/>
<feature type="region of interest" description="Disordered" evidence="1">
    <location>
        <begin position="495"/>
        <end position="580"/>
    </location>
</feature>
<dbReference type="InParanoid" id="K0KHW2"/>
<gene>
    <name evidence="3" type="ORF">BN7_526</name>
</gene>
<dbReference type="AlphaFoldDB" id="K0KHW2"/>
<sequence>MGLFTSSWERQVDDNLFDYIDVDQFKNRKAGTIWNYFVMIFLLVLSFVFYAVDIYTCIKLLAFNEWSSQVKPNLPFKISKWLFAACIIVSIVLLIYELVRGIKVFRTRNISLIYTNTAAKSMKSIQGYKYFCVLNEINPSSGFDKMAFYTYFTFHGSKKLILADSPRQVINALTLYSVLNVQNGFVETLEKIQNQSPNEAIILYAMTVSFAIWLFFIFQFFFAIVFAIPVLHRILLRLKYKALRQYVCIKVDHTVKKLARHYQKKSLRKLVIENQKNYKPTLPDVDPLSFTPTIPNKPSTFSSLNSLSNSTLQNENPFSDDKHKLYEMTNFKQAVSDPMNRYNNNNNESVSSFDTQYYGASRKQPPKIDYKPSITSLNTSTTLMSSTSTAVPIISKPTPPSRTAQYKPSYSSLATIHDNGSQNSITTKPEPVHFNDLLYPKNYSTESIGNNFRKPSHSSSSDQSIVEPEKALLSNHNNQSDPESLPQIFDSDLSDDEFESERYNNSSTNLSRGSKKAPVRESLIRRAQDMRSEDYTRFNPLNSQNSSNDSSRSNTPNSNSRNGSNPGINVFQNFQGRRVL</sequence>
<evidence type="ECO:0000256" key="1">
    <source>
        <dbReference type="SAM" id="MobiDB-lite"/>
    </source>
</evidence>
<keyword evidence="2" id="KW-0472">Membrane</keyword>
<feature type="compositionally biased region" description="Polar residues" evidence="1">
    <location>
        <begin position="570"/>
        <end position="580"/>
    </location>
</feature>
<keyword evidence="2" id="KW-0812">Transmembrane</keyword>
<feature type="transmembrane region" description="Helical" evidence="2">
    <location>
        <begin position="36"/>
        <end position="61"/>
    </location>
</feature>
<name>K0KHW2_WICCF</name>
<feature type="compositionally biased region" description="Low complexity" evidence="1">
    <location>
        <begin position="539"/>
        <end position="566"/>
    </location>
</feature>
<protein>
    <submittedName>
        <fullName evidence="3">Membrane protein</fullName>
    </submittedName>
</protein>
<dbReference type="PANTHER" id="PTHR36424:SF1">
    <property type="entry name" value="LOW AFFINITY K(+) TRANSPORTER 1-RELATED"/>
    <property type="match status" value="1"/>
</dbReference>
<dbReference type="eggNOG" id="ENOG502QVFG">
    <property type="taxonomic scope" value="Eukaryota"/>
</dbReference>
<dbReference type="HOGENOM" id="CLU_470261_0_0_1"/>
<feature type="compositionally biased region" description="Polar residues" evidence="1">
    <location>
        <begin position="503"/>
        <end position="512"/>
    </location>
</feature>
<dbReference type="Proteomes" id="UP000009328">
    <property type="component" value="Unassembled WGS sequence"/>
</dbReference>
<dbReference type="GO" id="GO:0015079">
    <property type="term" value="F:potassium ion transmembrane transporter activity"/>
    <property type="evidence" value="ECO:0007669"/>
    <property type="project" value="InterPro"/>
</dbReference>
<accession>K0KHW2</accession>
<dbReference type="STRING" id="1206466.K0KHW2"/>
<organism evidence="3 4">
    <name type="scientific">Wickerhamomyces ciferrii (strain ATCC 14091 / BCRC 22168 / CBS 111 / JCM 3599 / NBRC 0793 / NRRL Y-1031 F-60-10)</name>
    <name type="common">Yeast</name>
    <name type="synonym">Pichia ciferrii</name>
    <dbReference type="NCBI Taxonomy" id="1206466"/>
    <lineage>
        <taxon>Eukaryota</taxon>
        <taxon>Fungi</taxon>
        <taxon>Dikarya</taxon>
        <taxon>Ascomycota</taxon>
        <taxon>Saccharomycotina</taxon>
        <taxon>Saccharomycetes</taxon>
        <taxon>Phaffomycetales</taxon>
        <taxon>Wickerhamomycetaceae</taxon>
        <taxon>Wickerhamomyces</taxon>
    </lineage>
</organism>
<keyword evidence="4" id="KW-1185">Reference proteome</keyword>
<feature type="region of interest" description="Disordered" evidence="1">
    <location>
        <begin position="448"/>
        <end position="467"/>
    </location>
</feature>
<dbReference type="GO" id="GO:0005886">
    <property type="term" value="C:plasma membrane"/>
    <property type="evidence" value="ECO:0007669"/>
    <property type="project" value="InterPro"/>
</dbReference>
<evidence type="ECO:0000313" key="3">
    <source>
        <dbReference type="EMBL" id="CCH40989.1"/>
    </source>
</evidence>
<feature type="region of interest" description="Disordered" evidence="1">
    <location>
        <begin position="413"/>
        <end position="432"/>
    </location>
</feature>
<evidence type="ECO:0000256" key="2">
    <source>
        <dbReference type="SAM" id="Phobius"/>
    </source>
</evidence>
<dbReference type="FunCoup" id="K0KHW2">
    <property type="interactions" value="23"/>
</dbReference>
<feature type="transmembrane region" description="Helical" evidence="2">
    <location>
        <begin position="201"/>
        <end position="231"/>
    </location>
</feature>
<dbReference type="InterPro" id="IPR031606">
    <property type="entry name" value="Kch1/2"/>
</dbReference>
<comment type="caution">
    <text evidence="3">The sequence shown here is derived from an EMBL/GenBank/DDBJ whole genome shotgun (WGS) entry which is preliminary data.</text>
</comment>
<feature type="compositionally biased region" description="Polar residues" evidence="1">
    <location>
        <begin position="413"/>
        <end position="427"/>
    </location>
</feature>
<feature type="transmembrane region" description="Helical" evidence="2">
    <location>
        <begin position="81"/>
        <end position="99"/>
    </location>
</feature>
<reference evidence="3 4" key="1">
    <citation type="journal article" date="2012" name="Eukaryot. Cell">
        <title>Draft genome sequence of Wickerhamomyces ciferrii NRRL Y-1031 F-60-10.</title>
        <authorList>
            <person name="Schneider J."/>
            <person name="Andrea H."/>
            <person name="Blom J."/>
            <person name="Jaenicke S."/>
            <person name="Ruckert C."/>
            <person name="Schorsch C."/>
            <person name="Szczepanowski R."/>
            <person name="Farwick M."/>
            <person name="Goesmann A."/>
            <person name="Puhler A."/>
            <person name="Schaffer S."/>
            <person name="Tauch A."/>
            <person name="Kohler T."/>
            <person name="Brinkrolf K."/>
        </authorList>
    </citation>
    <scope>NUCLEOTIDE SEQUENCE [LARGE SCALE GENOMIC DNA]</scope>
    <source>
        <strain evidence="4">ATCC 14091 / BCRC 22168 / CBS 111 / JCM 3599 / NBRC 0793 / NRRL Y-1031 F-60-10</strain>
    </source>
</reference>